<dbReference type="PANTHER" id="PTHR22789">
    <property type="entry name" value="FUCULOSE PHOSPHATE ALDOLASE"/>
    <property type="match status" value="1"/>
</dbReference>
<dbReference type="Proteomes" id="UP000462363">
    <property type="component" value="Unassembled WGS sequence"/>
</dbReference>
<evidence type="ECO:0000256" key="2">
    <source>
        <dbReference type="ARBA" id="ARBA00023239"/>
    </source>
</evidence>
<gene>
    <name evidence="4" type="ORF">FYJ37_14455</name>
</gene>
<protein>
    <submittedName>
        <fullName evidence="4">Class II aldolase/adducin family protein</fullName>
    </submittedName>
</protein>
<dbReference type="GO" id="GO:0016832">
    <property type="term" value="F:aldehyde-lyase activity"/>
    <property type="evidence" value="ECO:0007669"/>
    <property type="project" value="TreeGrafter"/>
</dbReference>
<dbReference type="Pfam" id="PF00596">
    <property type="entry name" value="Aldolase_II"/>
    <property type="match status" value="1"/>
</dbReference>
<accession>A0A844FDG1</accession>
<dbReference type="InterPro" id="IPR050197">
    <property type="entry name" value="Aldolase_class_II_sugar_metab"/>
</dbReference>
<comment type="caution">
    <text evidence="4">The sequence shown here is derived from an EMBL/GenBank/DDBJ whole genome shotgun (WGS) entry which is preliminary data.</text>
</comment>
<evidence type="ECO:0000259" key="3">
    <source>
        <dbReference type="SMART" id="SM01007"/>
    </source>
</evidence>
<dbReference type="SUPFAM" id="SSF53639">
    <property type="entry name" value="AraD/HMP-PK domain-like"/>
    <property type="match status" value="1"/>
</dbReference>
<feature type="domain" description="Class II aldolase/adducin N-terminal" evidence="3">
    <location>
        <begin position="11"/>
        <end position="187"/>
    </location>
</feature>
<dbReference type="EMBL" id="VUMB01000038">
    <property type="protein sequence ID" value="MSS41504.1"/>
    <property type="molecule type" value="Genomic_DNA"/>
</dbReference>
<dbReference type="GeneID" id="62694981"/>
<keyword evidence="1" id="KW-0479">Metal-binding</keyword>
<dbReference type="PANTHER" id="PTHR22789:SF0">
    <property type="entry name" value="3-OXO-TETRONATE 4-PHOSPHATE DECARBOXYLASE-RELATED"/>
    <property type="match status" value="1"/>
</dbReference>
<proteinExistence type="predicted"/>
<dbReference type="GO" id="GO:0005829">
    <property type="term" value="C:cytosol"/>
    <property type="evidence" value="ECO:0007669"/>
    <property type="project" value="TreeGrafter"/>
</dbReference>
<dbReference type="InterPro" id="IPR036409">
    <property type="entry name" value="Aldolase_II/adducin_N_sf"/>
</dbReference>
<evidence type="ECO:0000313" key="5">
    <source>
        <dbReference type="Proteomes" id="UP000462363"/>
    </source>
</evidence>
<dbReference type="AlphaFoldDB" id="A0A844FDG1"/>
<keyword evidence="2" id="KW-0456">Lyase</keyword>
<dbReference type="SMART" id="SM01007">
    <property type="entry name" value="Aldolase_II"/>
    <property type="match status" value="1"/>
</dbReference>
<dbReference type="RefSeq" id="WP_004606350.1">
    <property type="nucleotide sequence ID" value="NZ_AP024846.1"/>
</dbReference>
<reference evidence="4 5" key="1">
    <citation type="submission" date="2019-08" db="EMBL/GenBank/DDBJ databases">
        <title>In-depth cultivation of the pig gut microbiome towards novel bacterial diversity and tailored functional studies.</title>
        <authorList>
            <person name="Wylensek D."/>
            <person name="Hitch T.C.A."/>
            <person name="Clavel T."/>
        </authorList>
    </citation>
    <scope>NUCLEOTIDE SEQUENCE [LARGE SCALE GENOMIC DNA]</scope>
    <source>
        <strain evidence="4 5">BL-389-WT-3D</strain>
    </source>
</reference>
<name>A0A844FDG1_CLOSV</name>
<dbReference type="GO" id="GO:0019323">
    <property type="term" value="P:pentose catabolic process"/>
    <property type="evidence" value="ECO:0007669"/>
    <property type="project" value="TreeGrafter"/>
</dbReference>
<sequence>MNRDKVKIAQIEVCETAKKMYHSGLVAGTWGNISSRVDEEYMVITPSGMDYDRLCADDMVLVNMKTFEYEGRLKPSVEVPVHSAVYLSRPEVNGIVHTHSTYALTMATARKPIPPICDDQVQILGGDVRLAAYTMPGTKEMADEVVKALKDRGGALIANHGAITIGRNLAEAFTGSQVLEKTALIYINTQSIGGPAEISREDVEFFHDFFMTKYGQKWKGDRA</sequence>
<dbReference type="Gene3D" id="3.40.225.10">
    <property type="entry name" value="Class II aldolase/adducin N-terminal domain"/>
    <property type="match status" value="1"/>
</dbReference>
<organism evidence="4 5">
    <name type="scientific">Clostridium scindens (strain JCM 10418 / VPI 12708)</name>
    <dbReference type="NCBI Taxonomy" id="29347"/>
    <lineage>
        <taxon>Bacteria</taxon>
        <taxon>Bacillati</taxon>
        <taxon>Bacillota</taxon>
        <taxon>Clostridia</taxon>
        <taxon>Lachnospirales</taxon>
        <taxon>Lachnospiraceae</taxon>
    </lineage>
</organism>
<evidence type="ECO:0000313" key="4">
    <source>
        <dbReference type="EMBL" id="MSS41504.1"/>
    </source>
</evidence>
<dbReference type="GO" id="GO:0046872">
    <property type="term" value="F:metal ion binding"/>
    <property type="evidence" value="ECO:0007669"/>
    <property type="project" value="UniProtKB-KW"/>
</dbReference>
<evidence type="ECO:0000256" key="1">
    <source>
        <dbReference type="ARBA" id="ARBA00022723"/>
    </source>
</evidence>
<dbReference type="InterPro" id="IPR001303">
    <property type="entry name" value="Aldolase_II/adducin_N"/>
</dbReference>